<dbReference type="PANTHER" id="PTHR30473:SF2">
    <property type="entry name" value="PIN DOMAIN-CONTAINING PROTEIN"/>
    <property type="match status" value="1"/>
</dbReference>
<dbReference type="GO" id="GO:0005524">
    <property type="term" value="F:ATP binding"/>
    <property type="evidence" value="ECO:0007669"/>
    <property type="project" value="UniProtKB-KW"/>
</dbReference>
<evidence type="ECO:0000313" key="7">
    <source>
        <dbReference type="EMBL" id="MBB5033236.1"/>
    </source>
</evidence>
<feature type="region of interest" description="Disordered" evidence="5">
    <location>
        <begin position="394"/>
        <end position="414"/>
    </location>
</feature>
<feature type="compositionally biased region" description="Low complexity" evidence="5">
    <location>
        <begin position="25"/>
        <end position="44"/>
    </location>
</feature>
<dbReference type="SMART" id="SM00670">
    <property type="entry name" value="PINc"/>
    <property type="match status" value="1"/>
</dbReference>
<sequence length="527" mass="57707">MDRDDHSASVISSTTVSNRISDPGPASTNSSPPPSQSAAASTASSRRRRANTATPTATKTFVLDTNVLLHDPACIHRFAEHHICIPVDVLSELDGFKNEMTERGSNAREVHRALMKIFANKGDSVTKGVPTEGGGSIRVAVYDPEEARRHACVKSFERIFHDLDKADHRILACTLWLREQVSPPVILVSKDLNMQLKARAVGIECEDYLHDKVEPREVANFDIARVEVTPHELQRFASSGKLTVADSRLPNMVVNDYALLSAGDKATMPAKLSASGEFVRLHHTPESLKVGQGRAIKPMNLGQACFLDALLDPDISLVTCYGQAGTGKTLLAVAAALQQVFNRTYHGLTVSRPIVAMGQTVGFLPGSLQEKMRPWLQPVYDALDLLMRPMEGTQQGPARKKNRFMPDPQQQMSAPAAPYDPLIQQGVIEVEALCYIRGRSIPDRFFVLDEAQQLTPLEAKTIVTRMSRGSKLVLVGDPAQIDNPYVDSRSNGLVYTRQRMRGQPFAAHVPLVKGERSALAEAAAKLL</sequence>
<evidence type="ECO:0000256" key="5">
    <source>
        <dbReference type="SAM" id="MobiDB-lite"/>
    </source>
</evidence>
<keyword evidence="3" id="KW-0067">ATP-binding</keyword>
<feature type="region of interest" description="Disordered" evidence="5">
    <location>
        <begin position="1"/>
        <end position="57"/>
    </location>
</feature>
<evidence type="ECO:0000256" key="4">
    <source>
        <dbReference type="ARBA" id="ARBA00046345"/>
    </source>
</evidence>
<dbReference type="InterPro" id="IPR027417">
    <property type="entry name" value="P-loop_NTPase"/>
</dbReference>
<reference evidence="7 8" key="1">
    <citation type="submission" date="2020-08" db="EMBL/GenBank/DDBJ databases">
        <title>Genomic Encyclopedia of Type Strains, Phase IV (KMG-IV): sequencing the most valuable type-strain genomes for metagenomic binning, comparative biology and taxonomic classification.</title>
        <authorList>
            <person name="Goeker M."/>
        </authorList>
    </citation>
    <scope>NUCLEOTIDE SEQUENCE [LARGE SCALE GENOMIC DNA]</scope>
    <source>
        <strain evidence="7 8">DSM 12252</strain>
    </source>
</reference>
<dbReference type="Pfam" id="PF02562">
    <property type="entry name" value="PhoH"/>
    <property type="match status" value="1"/>
</dbReference>
<comment type="similarity">
    <text evidence="1">Belongs to the PhoH family.</text>
</comment>
<evidence type="ECO:0000256" key="1">
    <source>
        <dbReference type="ARBA" id="ARBA00010393"/>
    </source>
</evidence>
<dbReference type="Gene3D" id="3.40.50.1010">
    <property type="entry name" value="5'-nuclease"/>
    <property type="match status" value="1"/>
</dbReference>
<dbReference type="SUPFAM" id="SSF52540">
    <property type="entry name" value="P-loop containing nucleoside triphosphate hydrolases"/>
    <property type="match status" value="1"/>
</dbReference>
<dbReference type="Gene3D" id="3.40.50.300">
    <property type="entry name" value="P-loop containing nucleotide triphosphate hydrolases"/>
    <property type="match status" value="1"/>
</dbReference>
<comment type="similarity">
    <text evidence="4">In the N-terminal section; belongs to the PINc/VapC protein family.</text>
</comment>
<evidence type="ECO:0000256" key="2">
    <source>
        <dbReference type="ARBA" id="ARBA00022741"/>
    </source>
</evidence>
<evidence type="ECO:0000313" key="8">
    <source>
        <dbReference type="Proteomes" id="UP000590740"/>
    </source>
</evidence>
<name>A0A7W7YBQ4_9BACT</name>
<feature type="compositionally biased region" description="Polar residues" evidence="5">
    <location>
        <begin position="9"/>
        <end position="20"/>
    </location>
</feature>
<evidence type="ECO:0000259" key="6">
    <source>
        <dbReference type="SMART" id="SM00670"/>
    </source>
</evidence>
<dbReference type="CDD" id="cd09883">
    <property type="entry name" value="PIN_VapC_PhoHL-ATPase"/>
    <property type="match status" value="1"/>
</dbReference>
<keyword evidence="8" id="KW-1185">Reference proteome</keyword>
<dbReference type="Proteomes" id="UP000590740">
    <property type="component" value="Unassembled WGS sequence"/>
</dbReference>
<dbReference type="InterPro" id="IPR003714">
    <property type="entry name" value="PhoH"/>
</dbReference>
<dbReference type="InterPro" id="IPR002716">
    <property type="entry name" value="PIN_dom"/>
</dbReference>
<comment type="caution">
    <text evidence="7">The sequence shown here is derived from an EMBL/GenBank/DDBJ whole genome shotgun (WGS) entry which is preliminary data.</text>
</comment>
<proteinExistence type="inferred from homology"/>
<dbReference type="SUPFAM" id="SSF88723">
    <property type="entry name" value="PIN domain-like"/>
    <property type="match status" value="1"/>
</dbReference>
<dbReference type="GO" id="GO:0005829">
    <property type="term" value="C:cytosol"/>
    <property type="evidence" value="ECO:0007669"/>
    <property type="project" value="TreeGrafter"/>
</dbReference>
<dbReference type="PANTHER" id="PTHR30473">
    <property type="entry name" value="PROTEIN PHOH"/>
    <property type="match status" value="1"/>
</dbReference>
<accession>A0A7W7YBQ4</accession>
<organism evidence="7 8">
    <name type="scientific">Prosthecobacter vanneervenii</name>
    <dbReference type="NCBI Taxonomy" id="48466"/>
    <lineage>
        <taxon>Bacteria</taxon>
        <taxon>Pseudomonadati</taxon>
        <taxon>Verrucomicrobiota</taxon>
        <taxon>Verrucomicrobiia</taxon>
        <taxon>Verrucomicrobiales</taxon>
        <taxon>Verrucomicrobiaceae</taxon>
        <taxon>Prosthecobacter</taxon>
    </lineage>
</organism>
<dbReference type="Pfam" id="PF13638">
    <property type="entry name" value="PIN_4"/>
    <property type="match status" value="1"/>
</dbReference>
<keyword evidence="2" id="KW-0547">Nucleotide-binding</keyword>
<gene>
    <name evidence="7" type="ORF">HNQ65_002819</name>
</gene>
<dbReference type="InterPro" id="IPR029060">
    <property type="entry name" value="PIN-like_dom_sf"/>
</dbReference>
<dbReference type="InterPro" id="IPR051451">
    <property type="entry name" value="PhoH2-like"/>
</dbReference>
<feature type="domain" description="PIN" evidence="6">
    <location>
        <begin position="59"/>
        <end position="196"/>
    </location>
</feature>
<dbReference type="AlphaFoldDB" id="A0A7W7YBQ4"/>
<protein>
    <submittedName>
        <fullName evidence="7">PhoH-like ATPase</fullName>
    </submittedName>
</protein>
<dbReference type="EMBL" id="JACHIG010000005">
    <property type="protein sequence ID" value="MBB5033236.1"/>
    <property type="molecule type" value="Genomic_DNA"/>
</dbReference>
<evidence type="ECO:0000256" key="3">
    <source>
        <dbReference type="ARBA" id="ARBA00022840"/>
    </source>
</evidence>
<dbReference type="RefSeq" id="WP_184340148.1">
    <property type="nucleotide sequence ID" value="NZ_JACHIG010000005.1"/>
</dbReference>